<comment type="caution">
    <text evidence="14">The sequence shown here is derived from an EMBL/GenBank/DDBJ whole genome shotgun (WGS) entry which is preliminary data.</text>
</comment>
<feature type="active site" description="Nucleophile" evidence="13">
    <location>
        <position position="196"/>
    </location>
</feature>
<dbReference type="Gene3D" id="3.10.20.340">
    <property type="entry name" value="ArgJ beta chain, C-terminal domain"/>
    <property type="match status" value="1"/>
</dbReference>
<comment type="similarity">
    <text evidence="2 13">Belongs to the ArgJ family.</text>
</comment>
<accession>A0A917AUG5</accession>
<evidence type="ECO:0000256" key="6">
    <source>
        <dbReference type="ARBA" id="ARBA00022679"/>
    </source>
</evidence>
<keyword evidence="13" id="KW-0963">Cytoplasm</keyword>
<dbReference type="FunFam" id="3.10.20.340:FF:000001">
    <property type="entry name" value="Arginine biosynthesis bifunctional protein ArgJ, chloroplastic"/>
    <property type="match status" value="1"/>
</dbReference>
<feature type="binding site" evidence="13">
    <location>
        <position position="159"/>
    </location>
    <ligand>
        <name>substrate</name>
    </ligand>
</feature>
<evidence type="ECO:0000256" key="11">
    <source>
        <dbReference type="ARBA" id="ARBA00049439"/>
    </source>
</evidence>
<evidence type="ECO:0000256" key="3">
    <source>
        <dbReference type="ARBA" id="ARBA00011475"/>
    </source>
</evidence>
<feature type="chain" id="PRO_5038191221" description="Arginine biosynthesis bifunctional protein ArgJ alpha chain" evidence="13">
    <location>
        <begin position="1"/>
        <end position="195"/>
    </location>
</feature>
<dbReference type="PANTHER" id="PTHR23100:SF0">
    <property type="entry name" value="ARGININE BIOSYNTHESIS BIFUNCTIONAL PROTEIN ARGJ, MITOCHONDRIAL"/>
    <property type="match status" value="1"/>
</dbReference>
<dbReference type="PANTHER" id="PTHR23100">
    <property type="entry name" value="ARGININE BIOSYNTHESIS BIFUNCTIONAL PROTEIN ARGJ"/>
    <property type="match status" value="1"/>
</dbReference>
<dbReference type="Pfam" id="PF01960">
    <property type="entry name" value="ArgJ"/>
    <property type="match status" value="1"/>
</dbReference>
<comment type="pathway">
    <text evidence="13">Amino-acid biosynthesis; L-arginine biosynthesis; L-ornithine and N-acetyl-L-glutamate from L-glutamate and N(2)-acetyl-L-ornithine (cyclic): step 1/1.</text>
</comment>
<comment type="catalytic activity">
    <reaction evidence="10 13">
        <text>L-glutamate + acetyl-CoA = N-acetyl-L-glutamate + CoA + H(+)</text>
        <dbReference type="Rhea" id="RHEA:24292"/>
        <dbReference type="ChEBI" id="CHEBI:15378"/>
        <dbReference type="ChEBI" id="CHEBI:29985"/>
        <dbReference type="ChEBI" id="CHEBI:44337"/>
        <dbReference type="ChEBI" id="CHEBI:57287"/>
        <dbReference type="ChEBI" id="CHEBI:57288"/>
        <dbReference type="EC" id="2.3.1.1"/>
    </reaction>
</comment>
<dbReference type="NCBIfam" id="NF003802">
    <property type="entry name" value="PRK05388.1"/>
    <property type="match status" value="1"/>
</dbReference>
<evidence type="ECO:0000313" key="14">
    <source>
        <dbReference type="EMBL" id="GGE76511.1"/>
    </source>
</evidence>
<evidence type="ECO:0000256" key="1">
    <source>
        <dbReference type="ARBA" id="ARBA00004496"/>
    </source>
</evidence>
<organism evidence="14 15">
    <name type="scientific">Priestia taiwanensis</name>
    <dbReference type="NCBI Taxonomy" id="1347902"/>
    <lineage>
        <taxon>Bacteria</taxon>
        <taxon>Bacillati</taxon>
        <taxon>Bacillota</taxon>
        <taxon>Bacilli</taxon>
        <taxon>Bacillales</taxon>
        <taxon>Bacillaceae</taxon>
        <taxon>Priestia</taxon>
    </lineage>
</organism>
<dbReference type="Gene3D" id="3.30.2330.10">
    <property type="entry name" value="arginine biosynthesis bifunctional protein suprefamily"/>
    <property type="match status" value="1"/>
</dbReference>
<dbReference type="EC" id="2.3.1.35" evidence="13"/>
<proteinExistence type="inferred from homology"/>
<dbReference type="EC" id="2.3.1.1" evidence="13"/>
<comment type="catalytic activity">
    <reaction evidence="11 13">
        <text>N(2)-acetyl-L-ornithine + L-glutamate = N-acetyl-L-glutamate + L-ornithine</text>
        <dbReference type="Rhea" id="RHEA:15349"/>
        <dbReference type="ChEBI" id="CHEBI:29985"/>
        <dbReference type="ChEBI" id="CHEBI:44337"/>
        <dbReference type="ChEBI" id="CHEBI:46911"/>
        <dbReference type="ChEBI" id="CHEBI:57805"/>
        <dbReference type="EC" id="2.3.1.35"/>
    </reaction>
</comment>
<feature type="binding site" evidence="13">
    <location>
        <position position="185"/>
    </location>
    <ligand>
        <name>substrate</name>
    </ligand>
</feature>
<dbReference type="FunFam" id="3.60.70.12:FF:000001">
    <property type="entry name" value="Arginine biosynthesis bifunctional protein ArgJ, chloroplastic"/>
    <property type="match status" value="1"/>
</dbReference>
<dbReference type="GO" id="GO:0004358">
    <property type="term" value="F:L-glutamate N-acetyltransferase activity, acting on acetyl-L-ornithine as donor"/>
    <property type="evidence" value="ECO:0007669"/>
    <property type="project" value="UniProtKB-UniRule"/>
</dbReference>
<feature type="binding site" evidence="13">
    <location>
        <position position="404"/>
    </location>
    <ligand>
        <name>substrate</name>
    </ligand>
</feature>
<dbReference type="RefSeq" id="WP_188389080.1">
    <property type="nucleotide sequence ID" value="NZ_BMFK01000002.1"/>
</dbReference>
<gene>
    <name evidence="13 14" type="primary">argJ</name>
    <name evidence="14" type="ORF">GCM10007140_27790</name>
</gene>
<feature type="binding site" evidence="13">
    <location>
        <position position="282"/>
    </location>
    <ligand>
        <name>substrate</name>
    </ligand>
</feature>
<dbReference type="InterPro" id="IPR016117">
    <property type="entry name" value="ArgJ-like_dom_sf"/>
</dbReference>
<keyword evidence="5 13" id="KW-0028">Amino-acid biosynthesis</keyword>
<evidence type="ECO:0000256" key="2">
    <source>
        <dbReference type="ARBA" id="ARBA00006774"/>
    </source>
</evidence>
<protein>
    <recommendedName>
        <fullName evidence="13">Arginine biosynthesis bifunctional protein ArgJ</fullName>
    </recommendedName>
    <domain>
        <recommendedName>
            <fullName evidence="13">Glutamate N-acetyltransferase</fullName>
            <ecNumber evidence="13">2.3.1.35</ecNumber>
        </recommendedName>
        <alternativeName>
            <fullName evidence="13">Ornithine acetyltransferase</fullName>
            <shortName evidence="13">OATase</shortName>
        </alternativeName>
        <alternativeName>
            <fullName evidence="13">Ornithine transacetylase</fullName>
        </alternativeName>
    </domain>
    <domain>
        <recommendedName>
            <fullName evidence="13">Amino-acid acetyltransferase</fullName>
            <ecNumber evidence="13">2.3.1.1</ecNumber>
        </recommendedName>
        <alternativeName>
            <fullName evidence="13">N-acetylglutamate synthase</fullName>
            <shortName evidence="13">AGSase</shortName>
        </alternativeName>
    </domain>
    <component>
        <recommendedName>
            <fullName evidence="13">Arginine biosynthesis bifunctional protein ArgJ alpha chain</fullName>
        </recommendedName>
    </component>
    <component>
        <recommendedName>
            <fullName evidence="13">Arginine biosynthesis bifunctional protein ArgJ beta chain</fullName>
        </recommendedName>
    </component>
</protein>
<feature type="site" description="Involved in the stabilization of negative charge on the oxyanion by the formation of the oxyanion hole" evidence="13">
    <location>
        <position position="122"/>
    </location>
</feature>
<keyword evidence="8 13" id="KW-0511">Multifunctional enzyme</keyword>
<sequence>MYTSKEEMYVHVEQGSIVTPKGFSAIGVHAGLRKMKKDLGVIYCDVPASCAAVYTQNTFQAAPIIVTKDSIAKEQTLQAIVVNSACANACTGEQGERDAYTMRALTAQLLSVADHHVAVASTGVIGEYLPMDKITEGIKLATPSKDEQEAEGFYEAILTTDIEVKKACYETTINGKVVTIAGAAKGSGMIHPNMATMLAFVTTDANIESDALQRALSLVTNKTFNQITVDGETSTNDMVVVMASKLVEHEVLTETHPDWSHFFLTLQQVCEDLAKQIAKDGEGATKLIEVHVTGAVSENDAKMIAKKIVASNLVKTAVHGEDGNWGRIICAIGHSDACVNPTNISIALGDVPILKNSMKVLYSEEDVMKHLQQSTVFIHVDVGIGESKGTAWGCDLSYEYVKINACYRT</sequence>
<keyword evidence="15" id="KW-1185">Reference proteome</keyword>
<evidence type="ECO:0000256" key="13">
    <source>
        <dbReference type="HAMAP-Rule" id="MF_01106"/>
    </source>
</evidence>
<dbReference type="SUPFAM" id="SSF56266">
    <property type="entry name" value="DmpA/ArgJ-like"/>
    <property type="match status" value="1"/>
</dbReference>
<feature type="binding site" evidence="13">
    <location>
        <position position="409"/>
    </location>
    <ligand>
        <name>substrate</name>
    </ligand>
</feature>
<dbReference type="FunFam" id="3.30.2330.10:FF:000001">
    <property type="entry name" value="Arginine biosynthesis bifunctional protein ArgJ, mitochondrial"/>
    <property type="match status" value="1"/>
</dbReference>
<keyword evidence="6 13" id="KW-0808">Transferase</keyword>
<comment type="pathway">
    <text evidence="13">Amino-acid biosynthesis; L-arginine biosynthesis; N(2)-acetyl-L-ornithine from L-glutamate: step 1/4.</text>
</comment>
<feature type="chain" id="PRO_5038191220" description="Arginine biosynthesis bifunctional protein ArgJ beta chain" evidence="13">
    <location>
        <begin position="196"/>
        <end position="409"/>
    </location>
</feature>
<dbReference type="NCBIfam" id="TIGR00120">
    <property type="entry name" value="ArgJ"/>
    <property type="match status" value="1"/>
</dbReference>
<dbReference type="HAMAP" id="MF_01106">
    <property type="entry name" value="ArgJ"/>
    <property type="match status" value="1"/>
</dbReference>
<dbReference type="GO" id="GO:0006526">
    <property type="term" value="P:L-arginine biosynthetic process"/>
    <property type="evidence" value="ECO:0007669"/>
    <property type="project" value="UniProtKB-UniRule"/>
</dbReference>
<evidence type="ECO:0000256" key="7">
    <source>
        <dbReference type="ARBA" id="ARBA00022813"/>
    </source>
</evidence>
<comment type="function">
    <text evidence="12 13">Catalyzes two activities which are involved in the cyclic version of arginine biosynthesis: the synthesis of N-acetylglutamate from glutamate and acetyl-CoA as the acetyl donor, and of ornithine by transacetylation between N(2)-acetylornithine and glutamate.</text>
</comment>
<evidence type="ECO:0000313" key="15">
    <source>
        <dbReference type="Proteomes" id="UP000605259"/>
    </source>
</evidence>
<dbReference type="GO" id="GO:0005737">
    <property type="term" value="C:cytoplasm"/>
    <property type="evidence" value="ECO:0007669"/>
    <property type="project" value="UniProtKB-SubCell"/>
</dbReference>
<dbReference type="AlphaFoldDB" id="A0A917AUG5"/>
<dbReference type="GO" id="GO:0004042">
    <property type="term" value="F:L-glutamate N-acetyltransferase activity"/>
    <property type="evidence" value="ECO:0007669"/>
    <property type="project" value="UniProtKB-UniRule"/>
</dbReference>
<comment type="subunit">
    <text evidence="3 13">Heterotetramer of two alpha and two beta chains.</text>
</comment>
<keyword evidence="4 13" id="KW-0055">Arginine biosynthesis</keyword>
<feature type="binding site" evidence="13">
    <location>
        <position position="196"/>
    </location>
    <ligand>
        <name>substrate</name>
    </ligand>
</feature>
<dbReference type="Gene3D" id="3.60.70.12">
    <property type="entry name" value="L-amino peptidase D-ALA esterase/amidase"/>
    <property type="match status" value="1"/>
</dbReference>
<dbReference type="InterPro" id="IPR002813">
    <property type="entry name" value="Arg_biosynth_ArgJ"/>
</dbReference>
<keyword evidence="9 13" id="KW-0012">Acyltransferase</keyword>
<comment type="subcellular location">
    <subcellularLocation>
        <location evidence="1 13">Cytoplasm</location>
    </subcellularLocation>
</comment>
<evidence type="ECO:0000256" key="9">
    <source>
        <dbReference type="ARBA" id="ARBA00023315"/>
    </source>
</evidence>
<reference evidence="14" key="1">
    <citation type="journal article" date="2014" name="Int. J. Syst. Evol. Microbiol.">
        <title>Complete genome sequence of Corynebacterium casei LMG S-19264T (=DSM 44701T), isolated from a smear-ripened cheese.</title>
        <authorList>
            <consortium name="US DOE Joint Genome Institute (JGI-PGF)"/>
            <person name="Walter F."/>
            <person name="Albersmeier A."/>
            <person name="Kalinowski J."/>
            <person name="Ruckert C."/>
        </authorList>
    </citation>
    <scope>NUCLEOTIDE SEQUENCE</scope>
    <source>
        <strain evidence="14">CGMCC 1.12698</strain>
    </source>
</reference>
<evidence type="ECO:0000256" key="5">
    <source>
        <dbReference type="ARBA" id="ARBA00022605"/>
    </source>
</evidence>
<dbReference type="InterPro" id="IPR042195">
    <property type="entry name" value="ArgJ_beta_C"/>
</dbReference>
<evidence type="ECO:0000256" key="4">
    <source>
        <dbReference type="ARBA" id="ARBA00022571"/>
    </source>
</evidence>
<dbReference type="EMBL" id="BMFK01000002">
    <property type="protein sequence ID" value="GGE76511.1"/>
    <property type="molecule type" value="Genomic_DNA"/>
</dbReference>
<feature type="site" description="Cleavage; by autolysis" evidence="13">
    <location>
        <begin position="195"/>
        <end position="196"/>
    </location>
</feature>
<dbReference type="GO" id="GO:0006592">
    <property type="term" value="P:ornithine biosynthetic process"/>
    <property type="evidence" value="ECO:0007669"/>
    <property type="project" value="TreeGrafter"/>
</dbReference>
<evidence type="ECO:0000256" key="12">
    <source>
        <dbReference type="ARBA" id="ARBA00054976"/>
    </source>
</evidence>
<keyword evidence="7 13" id="KW-0068">Autocatalytic cleavage</keyword>
<dbReference type="Proteomes" id="UP000605259">
    <property type="component" value="Unassembled WGS sequence"/>
</dbReference>
<feature type="site" description="Involved in the stabilization of negative charge on the oxyanion by the formation of the oxyanion hole" evidence="13">
    <location>
        <position position="123"/>
    </location>
</feature>
<reference evidence="14" key="2">
    <citation type="submission" date="2020-09" db="EMBL/GenBank/DDBJ databases">
        <authorList>
            <person name="Sun Q."/>
            <person name="Zhou Y."/>
        </authorList>
    </citation>
    <scope>NUCLEOTIDE SEQUENCE</scope>
    <source>
        <strain evidence="14">CGMCC 1.12698</strain>
    </source>
</reference>
<dbReference type="CDD" id="cd02152">
    <property type="entry name" value="OAT"/>
    <property type="match status" value="1"/>
</dbReference>
<evidence type="ECO:0000256" key="10">
    <source>
        <dbReference type="ARBA" id="ARBA00048372"/>
    </source>
</evidence>
<evidence type="ECO:0000256" key="8">
    <source>
        <dbReference type="ARBA" id="ARBA00023268"/>
    </source>
</evidence>
<name>A0A917AUG5_9BACI</name>